<evidence type="ECO:0000313" key="3">
    <source>
        <dbReference type="EMBL" id="THU91035.1"/>
    </source>
</evidence>
<gene>
    <name evidence="3" type="ORF">K435DRAFT_674943</name>
</gene>
<feature type="non-terminal residue" evidence="3">
    <location>
        <position position="1"/>
    </location>
</feature>
<organism evidence="3 4">
    <name type="scientific">Dendrothele bispora (strain CBS 962.96)</name>
    <dbReference type="NCBI Taxonomy" id="1314807"/>
    <lineage>
        <taxon>Eukaryota</taxon>
        <taxon>Fungi</taxon>
        <taxon>Dikarya</taxon>
        <taxon>Basidiomycota</taxon>
        <taxon>Agaricomycotina</taxon>
        <taxon>Agaricomycetes</taxon>
        <taxon>Agaricomycetidae</taxon>
        <taxon>Agaricales</taxon>
        <taxon>Agaricales incertae sedis</taxon>
        <taxon>Dendrothele</taxon>
    </lineage>
</organism>
<dbReference type="InterPro" id="IPR008949">
    <property type="entry name" value="Isoprenoid_synthase_dom_sf"/>
</dbReference>
<accession>A0A4V4HEH1</accession>
<dbReference type="SUPFAM" id="SSF48576">
    <property type="entry name" value="Terpenoid synthases"/>
    <property type="match status" value="1"/>
</dbReference>
<dbReference type="OrthoDB" id="2998174at2759"/>
<keyword evidence="2" id="KW-0456">Lyase</keyword>
<protein>
    <submittedName>
        <fullName evidence="3">Uncharacterized protein</fullName>
    </submittedName>
</protein>
<dbReference type="Gene3D" id="1.10.600.10">
    <property type="entry name" value="Farnesyl Diphosphate Synthase"/>
    <property type="match status" value="1"/>
</dbReference>
<dbReference type="EMBL" id="ML179317">
    <property type="protein sequence ID" value="THU91035.1"/>
    <property type="molecule type" value="Genomic_DNA"/>
</dbReference>
<reference evidence="3 4" key="1">
    <citation type="journal article" date="2019" name="Nat. Ecol. Evol.">
        <title>Megaphylogeny resolves global patterns of mushroom evolution.</title>
        <authorList>
            <person name="Varga T."/>
            <person name="Krizsan K."/>
            <person name="Foldi C."/>
            <person name="Dima B."/>
            <person name="Sanchez-Garcia M."/>
            <person name="Sanchez-Ramirez S."/>
            <person name="Szollosi G.J."/>
            <person name="Szarkandi J.G."/>
            <person name="Papp V."/>
            <person name="Albert L."/>
            <person name="Andreopoulos W."/>
            <person name="Angelini C."/>
            <person name="Antonin V."/>
            <person name="Barry K.W."/>
            <person name="Bougher N.L."/>
            <person name="Buchanan P."/>
            <person name="Buyck B."/>
            <person name="Bense V."/>
            <person name="Catcheside P."/>
            <person name="Chovatia M."/>
            <person name="Cooper J."/>
            <person name="Damon W."/>
            <person name="Desjardin D."/>
            <person name="Finy P."/>
            <person name="Geml J."/>
            <person name="Haridas S."/>
            <person name="Hughes K."/>
            <person name="Justo A."/>
            <person name="Karasinski D."/>
            <person name="Kautmanova I."/>
            <person name="Kiss B."/>
            <person name="Kocsube S."/>
            <person name="Kotiranta H."/>
            <person name="LaButti K.M."/>
            <person name="Lechner B.E."/>
            <person name="Liimatainen K."/>
            <person name="Lipzen A."/>
            <person name="Lukacs Z."/>
            <person name="Mihaltcheva S."/>
            <person name="Morgado L.N."/>
            <person name="Niskanen T."/>
            <person name="Noordeloos M.E."/>
            <person name="Ohm R.A."/>
            <person name="Ortiz-Santana B."/>
            <person name="Ovrebo C."/>
            <person name="Racz N."/>
            <person name="Riley R."/>
            <person name="Savchenko A."/>
            <person name="Shiryaev A."/>
            <person name="Soop K."/>
            <person name="Spirin V."/>
            <person name="Szebenyi C."/>
            <person name="Tomsovsky M."/>
            <person name="Tulloss R.E."/>
            <person name="Uehling J."/>
            <person name="Grigoriev I.V."/>
            <person name="Vagvolgyi C."/>
            <person name="Papp T."/>
            <person name="Martin F.M."/>
            <person name="Miettinen O."/>
            <person name="Hibbett D.S."/>
            <person name="Nagy L.G."/>
        </authorList>
    </citation>
    <scope>NUCLEOTIDE SEQUENCE [LARGE SCALE GENOMIC DNA]</scope>
    <source>
        <strain evidence="3 4">CBS 962.96</strain>
    </source>
</reference>
<dbReference type="Proteomes" id="UP000297245">
    <property type="component" value="Unassembled WGS sequence"/>
</dbReference>
<name>A0A4V4HEH1_DENBC</name>
<keyword evidence="4" id="KW-1185">Reference proteome</keyword>
<evidence type="ECO:0000313" key="4">
    <source>
        <dbReference type="Proteomes" id="UP000297245"/>
    </source>
</evidence>
<evidence type="ECO:0000256" key="1">
    <source>
        <dbReference type="ARBA" id="ARBA00007946"/>
    </source>
</evidence>
<dbReference type="AlphaFoldDB" id="A0A4V4HEH1"/>
<dbReference type="Pfam" id="PF06330">
    <property type="entry name" value="TRI5"/>
    <property type="match status" value="1"/>
</dbReference>
<dbReference type="InterPro" id="IPR024652">
    <property type="entry name" value="Trichodiene_synth"/>
</dbReference>
<sequence length="194" mass="22006">RPFIAGGLPMAINAYTHLKDTKVPVLITLYTAFLIYLDDVLCHNLDAVSEFNERLTTGKVQKDFMLDHFATLINEFSQHFPRIVYNIMLSSTMNFVTALLLEKETEEATIHRGATGYPTFVRSMSGASEVFALAIFPPCVPVINYVQVLPELVIFINNGKYVTHKQFSIYEKGLTLIDAVIFFPFTRRSVMKKT</sequence>
<comment type="similarity">
    <text evidence="1">Belongs to the trichodiene synthase family.</text>
</comment>
<proteinExistence type="inferred from homology"/>
<evidence type="ECO:0000256" key="2">
    <source>
        <dbReference type="ARBA" id="ARBA00023239"/>
    </source>
</evidence>
<dbReference type="GO" id="GO:0016838">
    <property type="term" value="F:carbon-oxygen lyase activity, acting on phosphates"/>
    <property type="evidence" value="ECO:0007669"/>
    <property type="project" value="InterPro"/>
</dbReference>